<organism evidence="4 5">
    <name type="scientific">Hymenobacter metallicola</name>
    <dbReference type="NCBI Taxonomy" id="2563114"/>
    <lineage>
        <taxon>Bacteria</taxon>
        <taxon>Pseudomonadati</taxon>
        <taxon>Bacteroidota</taxon>
        <taxon>Cytophagia</taxon>
        <taxon>Cytophagales</taxon>
        <taxon>Hymenobacteraceae</taxon>
        <taxon>Hymenobacter</taxon>
    </lineage>
</organism>
<proteinExistence type="predicted"/>
<feature type="region of interest" description="Disordered" evidence="1">
    <location>
        <begin position="48"/>
        <end position="70"/>
    </location>
</feature>
<dbReference type="Pfam" id="PF13568">
    <property type="entry name" value="OMP_b-brl_2"/>
    <property type="match status" value="1"/>
</dbReference>
<feature type="compositionally biased region" description="Polar residues" evidence="1">
    <location>
        <begin position="48"/>
        <end position="62"/>
    </location>
</feature>
<feature type="domain" description="Outer membrane protein beta-barrel" evidence="3">
    <location>
        <begin position="33"/>
        <end position="238"/>
    </location>
</feature>
<dbReference type="Proteomes" id="UP000298471">
    <property type="component" value="Unassembled WGS sequence"/>
</dbReference>
<comment type="caution">
    <text evidence="4">The sequence shown here is derived from an EMBL/GenBank/DDBJ whole genome shotgun (WGS) entry which is preliminary data.</text>
</comment>
<keyword evidence="5" id="KW-1185">Reference proteome</keyword>
<dbReference type="EMBL" id="SRMB01000003">
    <property type="protein sequence ID" value="TGE26535.1"/>
    <property type="molecule type" value="Genomic_DNA"/>
</dbReference>
<evidence type="ECO:0000313" key="4">
    <source>
        <dbReference type="EMBL" id="TGE26535.1"/>
    </source>
</evidence>
<feature type="chain" id="PRO_5021342342" evidence="2">
    <location>
        <begin position="34"/>
        <end position="265"/>
    </location>
</feature>
<accession>A0A4Z0Q9Y3</accession>
<evidence type="ECO:0000256" key="2">
    <source>
        <dbReference type="SAM" id="SignalP"/>
    </source>
</evidence>
<dbReference type="AlphaFoldDB" id="A0A4Z0Q9Y3"/>
<gene>
    <name evidence="4" type="ORF">E5K02_17235</name>
</gene>
<evidence type="ECO:0000259" key="3">
    <source>
        <dbReference type="Pfam" id="PF13568"/>
    </source>
</evidence>
<dbReference type="InterPro" id="IPR025665">
    <property type="entry name" value="Beta-barrel_OMP_2"/>
</dbReference>
<keyword evidence="2" id="KW-0732">Signal</keyword>
<feature type="signal peptide" evidence="2">
    <location>
        <begin position="1"/>
        <end position="33"/>
    </location>
</feature>
<name>A0A4Z0Q9Y3_9BACT</name>
<evidence type="ECO:0000256" key="1">
    <source>
        <dbReference type="SAM" id="MobiDB-lite"/>
    </source>
</evidence>
<reference evidence="4 5" key="1">
    <citation type="submission" date="2019-04" db="EMBL/GenBank/DDBJ databases">
        <authorList>
            <person name="Feng G."/>
            <person name="Zhang J."/>
            <person name="Zhu H."/>
        </authorList>
    </citation>
    <scope>NUCLEOTIDE SEQUENCE [LARGE SCALE GENOMIC DNA]</scope>
    <source>
        <strain evidence="4 5">9PBR-1</strain>
    </source>
</reference>
<sequence length="265" mass="28463">MAVIYFSPSFYCCMIKLSGLLAAFLLGASAASAQTTYRLGVRVGGNLATTTEKGPTTRTAANSSSSYSKSPIAAGQVGLVLEIARGNFAFQPALLFSQKGTKIEATNLLTDPATGYEFRRSGHRTSRYNWLELPLNFVYTMPGTTGLQVFAGPYVAIGVGGKVKTAIHNSTNDPSILAQPETHSETKITYGSEDKDTGPASINNFYSRRFDTGFNVGLGYRRGPLQVQAGYGLGLLNLRTSKAEGNDEQSGFNRVAQLNATYFFD</sequence>
<dbReference type="OrthoDB" id="949314at2"/>
<protein>
    <submittedName>
        <fullName evidence="4">PorT family protein</fullName>
    </submittedName>
</protein>
<evidence type="ECO:0000313" key="5">
    <source>
        <dbReference type="Proteomes" id="UP000298471"/>
    </source>
</evidence>